<evidence type="ECO:0000313" key="3">
    <source>
        <dbReference type="Proteomes" id="UP000494329"/>
    </source>
</evidence>
<name>A0A6J5DR96_9BURK</name>
<dbReference type="EMBL" id="CADIKF010000016">
    <property type="protein sequence ID" value="CAB3756528.1"/>
    <property type="molecule type" value="Genomic_DNA"/>
</dbReference>
<gene>
    <name evidence="2" type="ORF">LMG29739_02470</name>
</gene>
<feature type="signal peptide" evidence="1">
    <location>
        <begin position="1"/>
        <end position="25"/>
    </location>
</feature>
<evidence type="ECO:0000313" key="2">
    <source>
        <dbReference type="EMBL" id="CAB3756528.1"/>
    </source>
</evidence>
<evidence type="ECO:0000256" key="1">
    <source>
        <dbReference type="SAM" id="SignalP"/>
    </source>
</evidence>
<dbReference type="Proteomes" id="UP000494329">
    <property type="component" value="Unassembled WGS sequence"/>
</dbReference>
<keyword evidence="3" id="KW-1185">Reference proteome</keyword>
<reference evidence="2 3" key="1">
    <citation type="submission" date="2020-04" db="EMBL/GenBank/DDBJ databases">
        <authorList>
            <person name="De Canck E."/>
        </authorList>
    </citation>
    <scope>NUCLEOTIDE SEQUENCE [LARGE SCALE GENOMIC DNA]</scope>
    <source>
        <strain evidence="2 3">LMG 29739</strain>
    </source>
</reference>
<protein>
    <recommendedName>
        <fullName evidence="4">DUF5666 domain-containing protein</fullName>
    </recommendedName>
</protein>
<keyword evidence="1" id="KW-0732">Signal</keyword>
<dbReference type="AlphaFoldDB" id="A0A6J5DR96"/>
<sequence>MFSFRFFVTTAAAVMLVIAPVFGEAAPSRIRGTITAINDGSITVTEKDGRAFTLSTGQYTTYADVIPSSLDEIKVSDFVGSAVKGSPSSMVAVELAIIPDNMRAGRIGFYGWDPLPDPTVTQATGVTNGRVSNVSSSAPALADTNMTNGIVVAARQRNTAGRTLTVTYDGGSKSLHITVPPNAPIVRYVLADRSAAAIGSTVFVKTNPGDKAGLITIGKGVTPPM</sequence>
<organism evidence="2 3">
    <name type="scientific">Paraburkholderia solisilvae</name>
    <dbReference type="NCBI Taxonomy" id="624376"/>
    <lineage>
        <taxon>Bacteria</taxon>
        <taxon>Pseudomonadati</taxon>
        <taxon>Pseudomonadota</taxon>
        <taxon>Betaproteobacteria</taxon>
        <taxon>Burkholderiales</taxon>
        <taxon>Burkholderiaceae</taxon>
        <taxon>Paraburkholderia</taxon>
    </lineage>
</organism>
<accession>A0A6J5DR96</accession>
<feature type="chain" id="PRO_5026811536" description="DUF5666 domain-containing protein" evidence="1">
    <location>
        <begin position="26"/>
        <end position="225"/>
    </location>
</feature>
<dbReference type="RefSeq" id="WP_175111196.1">
    <property type="nucleotide sequence ID" value="NZ_CADIKF010000016.1"/>
</dbReference>
<evidence type="ECO:0008006" key="4">
    <source>
        <dbReference type="Google" id="ProtNLM"/>
    </source>
</evidence>
<proteinExistence type="predicted"/>